<gene>
    <name evidence="3" type="ORF">C1H87_13545</name>
</gene>
<dbReference type="EMBL" id="CP025791">
    <property type="protein sequence ID" value="AUP79675.1"/>
    <property type="molecule type" value="Genomic_DNA"/>
</dbReference>
<dbReference type="Proteomes" id="UP000235826">
    <property type="component" value="Chromosome"/>
</dbReference>
<dbReference type="RefSeq" id="WP_102756328.1">
    <property type="nucleotide sequence ID" value="NZ_CP025791.1"/>
</dbReference>
<feature type="signal peptide" evidence="2">
    <location>
        <begin position="1"/>
        <end position="20"/>
    </location>
</feature>
<name>A0A2K9PRK4_9FLAO</name>
<evidence type="ECO:0000313" key="4">
    <source>
        <dbReference type="Proteomes" id="UP000235826"/>
    </source>
</evidence>
<organism evidence="3 4">
    <name type="scientific">Flavivirga eckloniae</name>
    <dbReference type="NCBI Taxonomy" id="1803846"/>
    <lineage>
        <taxon>Bacteria</taxon>
        <taxon>Pseudomonadati</taxon>
        <taxon>Bacteroidota</taxon>
        <taxon>Flavobacteriia</taxon>
        <taxon>Flavobacteriales</taxon>
        <taxon>Flavobacteriaceae</taxon>
        <taxon>Flavivirga</taxon>
    </lineage>
</organism>
<reference evidence="3 4" key="1">
    <citation type="submission" date="2018-01" db="EMBL/GenBank/DDBJ databases">
        <title>Complete genome sequence of Flavivirga eckloniae ECD14 isolated from seaweed Ecklonia cava.</title>
        <authorList>
            <person name="Lee J.H."/>
            <person name="Baik K.S."/>
            <person name="Seong C.N."/>
        </authorList>
    </citation>
    <scope>NUCLEOTIDE SEQUENCE [LARGE SCALE GENOMIC DNA]</scope>
    <source>
        <strain evidence="3 4">ECD14</strain>
    </source>
</reference>
<protein>
    <recommendedName>
        <fullName evidence="5">Peptidase S74 domain-containing protein</fullName>
    </recommendedName>
</protein>
<keyword evidence="1" id="KW-0175">Coiled coil</keyword>
<dbReference type="AlphaFoldDB" id="A0A2K9PRK4"/>
<keyword evidence="4" id="KW-1185">Reference proteome</keyword>
<feature type="chain" id="PRO_5014921000" description="Peptidase S74 domain-containing protein" evidence="2">
    <location>
        <begin position="21"/>
        <end position="305"/>
    </location>
</feature>
<dbReference type="KEGG" id="fek:C1H87_13545"/>
<evidence type="ECO:0000313" key="3">
    <source>
        <dbReference type="EMBL" id="AUP79675.1"/>
    </source>
</evidence>
<feature type="coiled-coil region" evidence="1">
    <location>
        <begin position="267"/>
        <end position="304"/>
    </location>
</feature>
<evidence type="ECO:0000256" key="1">
    <source>
        <dbReference type="SAM" id="Coils"/>
    </source>
</evidence>
<keyword evidence="2" id="KW-0732">Signal</keyword>
<dbReference type="OrthoDB" id="9808753at2"/>
<accession>A0A2K9PRK4</accession>
<evidence type="ECO:0008006" key="5">
    <source>
        <dbReference type="Google" id="ProtNLM"/>
    </source>
</evidence>
<proteinExistence type="predicted"/>
<evidence type="ECO:0000256" key="2">
    <source>
        <dbReference type="SAM" id="SignalP"/>
    </source>
</evidence>
<sequence length="305" mass="33973">MKKQLFIICLYLSAPCYLCSQNIFPTTGNVGIGTNNPRKSLEIEGGDGVGFRLFNNTANTWDILNTQYGKLDFVRGNTSTFMRIDQFGNVGIGTKNTGNGLLTLNGNNINLLRLENDELGKEALMRFRSRSISGGTLHSDISLYATGNNQGYLGFKVPSNNTINSGYDMIINQSGNVGIGTTTPDSKLTVKGKVHAQEVKVTVNAGADFVFEDNYDLPDLEKTEAFIKKNKHLPEIASEKDMQENGLLLAEMNIKLLQKIEELTLYTIQQEKRIKTIEKENTELKKQKERIALLEEKIALLLNKK</sequence>